<protein>
    <submittedName>
        <fullName evidence="1">CLUMA_CG014884, isoform A</fullName>
    </submittedName>
</protein>
<proteinExistence type="predicted"/>
<sequence length="76" mass="9051">MQSVQFSFSNFVLTVELMIEFKESDDLRTIYNSRNLTPNTEEFDCLYKIYTQSMHRFGKKKENTFSPKQCATSYKD</sequence>
<name>A0A1J1IRG0_9DIPT</name>
<gene>
    <name evidence="1" type="ORF">CLUMA_CG014884</name>
</gene>
<dbReference type="AlphaFoldDB" id="A0A1J1IRG0"/>
<dbReference type="Proteomes" id="UP000183832">
    <property type="component" value="Unassembled WGS sequence"/>
</dbReference>
<keyword evidence="2" id="KW-1185">Reference proteome</keyword>
<evidence type="ECO:0000313" key="1">
    <source>
        <dbReference type="EMBL" id="CRL01662.1"/>
    </source>
</evidence>
<reference evidence="1 2" key="1">
    <citation type="submission" date="2015-04" db="EMBL/GenBank/DDBJ databases">
        <authorList>
            <person name="Syromyatnikov M.Y."/>
            <person name="Popov V.N."/>
        </authorList>
    </citation>
    <scope>NUCLEOTIDE SEQUENCE [LARGE SCALE GENOMIC DNA]</scope>
</reference>
<evidence type="ECO:0000313" key="2">
    <source>
        <dbReference type="Proteomes" id="UP000183832"/>
    </source>
</evidence>
<accession>A0A1J1IRG0</accession>
<dbReference type="EMBL" id="CVRI01000056">
    <property type="protein sequence ID" value="CRL01662.1"/>
    <property type="molecule type" value="Genomic_DNA"/>
</dbReference>
<organism evidence="1 2">
    <name type="scientific">Clunio marinus</name>
    <dbReference type="NCBI Taxonomy" id="568069"/>
    <lineage>
        <taxon>Eukaryota</taxon>
        <taxon>Metazoa</taxon>
        <taxon>Ecdysozoa</taxon>
        <taxon>Arthropoda</taxon>
        <taxon>Hexapoda</taxon>
        <taxon>Insecta</taxon>
        <taxon>Pterygota</taxon>
        <taxon>Neoptera</taxon>
        <taxon>Endopterygota</taxon>
        <taxon>Diptera</taxon>
        <taxon>Nematocera</taxon>
        <taxon>Chironomoidea</taxon>
        <taxon>Chironomidae</taxon>
        <taxon>Clunio</taxon>
    </lineage>
</organism>